<dbReference type="EMBL" id="BBPI01000098">
    <property type="protein sequence ID" value="GAM02761.1"/>
    <property type="molecule type" value="Genomic_DNA"/>
</dbReference>
<dbReference type="OrthoDB" id="4687120at2"/>
<dbReference type="Proteomes" id="UP000032305">
    <property type="component" value="Unassembled WGS sequence"/>
</dbReference>
<feature type="chain" id="PRO_5001982018" description="Peptidase M23 family protein" evidence="1">
    <location>
        <begin position="22"/>
        <end position="296"/>
    </location>
</feature>
<name>A0A0A1WCQ1_9SPHN</name>
<sequence length="296" mass="31538">MLKKTIALGFASLLLASPAWAAPDWSAVDRAIGRAGAEQPGGVHRYSFPRSDLSVTLDGVTIKPSLALGSWAAFQPMGDEAMVMGDLVLTHDEVNPVLSRLLASGFTITALHNHLLRSSPATMYMHIAGHGDPVKLAAALRQALSASRTPLAAPQSPSASAAASRLDLDVAPLNRLMGGEGKTAGGILQYSFPRAERLMDGDMETPPTMGTATAINFQPTGDGRAAITGDFVLVANEVDPVLRVLRTNGIEVTALHNHMLNDEPRLFFMHFWANDDAAKLARGLRAALDRMNNQRS</sequence>
<reference evidence="2 3" key="1">
    <citation type="submission" date="2014-11" db="EMBL/GenBank/DDBJ databases">
        <title>Whole genome shotgun sequence of Sphingomonas parapaucimobilis NBRC 15100.</title>
        <authorList>
            <person name="Katano-Makiyama Y."/>
            <person name="Hosoyama A."/>
            <person name="Hashimoto M."/>
            <person name="Hosoyama Y."/>
            <person name="Noguchi M."/>
            <person name="Numata M."/>
            <person name="Tsuchikane K."/>
            <person name="Hirakata S."/>
            <person name="Uohara A."/>
            <person name="Shimodaira J."/>
            <person name="Ohji S."/>
            <person name="Ichikawa N."/>
            <person name="Kimura A."/>
            <person name="Yamazoe A."/>
            <person name="Fujita N."/>
        </authorList>
    </citation>
    <scope>NUCLEOTIDE SEQUENCE [LARGE SCALE GENOMIC DNA]</scope>
    <source>
        <strain evidence="2 3">NBRC 15100</strain>
    </source>
</reference>
<dbReference type="InterPro" id="IPR011094">
    <property type="entry name" value="Uncharacterised_LppY/LpqO"/>
</dbReference>
<gene>
    <name evidence="2" type="ORF">SP5_098_00370</name>
</gene>
<dbReference type="eggNOG" id="COG1388">
    <property type="taxonomic scope" value="Bacteria"/>
</dbReference>
<evidence type="ECO:0000313" key="2">
    <source>
        <dbReference type="EMBL" id="GAM02761.1"/>
    </source>
</evidence>
<dbReference type="AlphaFoldDB" id="A0A0A1WCQ1"/>
<comment type="caution">
    <text evidence="2">The sequence shown here is derived from an EMBL/GenBank/DDBJ whole genome shotgun (WGS) entry which is preliminary data.</text>
</comment>
<evidence type="ECO:0008006" key="4">
    <source>
        <dbReference type="Google" id="ProtNLM"/>
    </source>
</evidence>
<feature type="signal peptide" evidence="1">
    <location>
        <begin position="1"/>
        <end position="21"/>
    </location>
</feature>
<organism evidence="2 3">
    <name type="scientific">Sphingomonas parapaucimobilis NBRC 15100</name>
    <dbReference type="NCBI Taxonomy" id="1219049"/>
    <lineage>
        <taxon>Bacteria</taxon>
        <taxon>Pseudomonadati</taxon>
        <taxon>Pseudomonadota</taxon>
        <taxon>Alphaproteobacteria</taxon>
        <taxon>Sphingomonadales</taxon>
        <taxon>Sphingomonadaceae</taxon>
        <taxon>Sphingomonas</taxon>
    </lineage>
</organism>
<dbReference type="Pfam" id="PF07485">
    <property type="entry name" value="DUF1529"/>
    <property type="match status" value="2"/>
</dbReference>
<evidence type="ECO:0000313" key="3">
    <source>
        <dbReference type="Proteomes" id="UP000032305"/>
    </source>
</evidence>
<protein>
    <recommendedName>
        <fullName evidence="4">Peptidase M23 family protein</fullName>
    </recommendedName>
</protein>
<keyword evidence="1" id="KW-0732">Signal</keyword>
<evidence type="ECO:0000256" key="1">
    <source>
        <dbReference type="SAM" id="SignalP"/>
    </source>
</evidence>
<accession>A0A0A1WCQ1</accession>
<keyword evidence="3" id="KW-1185">Reference proteome</keyword>
<dbReference type="RefSeq" id="WP_042490969.1">
    <property type="nucleotide sequence ID" value="NZ_BBPI01000098.1"/>
</dbReference>
<proteinExistence type="predicted"/>